<accession>A0A091AV67</accession>
<evidence type="ECO:0000256" key="1">
    <source>
        <dbReference type="SAM" id="Phobius"/>
    </source>
</evidence>
<dbReference type="Proteomes" id="UP000029385">
    <property type="component" value="Unassembled WGS sequence"/>
</dbReference>
<keyword evidence="3" id="KW-1185">Reference proteome</keyword>
<protein>
    <submittedName>
        <fullName evidence="2">Uncharacterized protein</fullName>
    </submittedName>
</protein>
<organism evidence="2 3">
    <name type="scientific">Arenimonas oryziterrae DSM 21050 = YC6267</name>
    <dbReference type="NCBI Taxonomy" id="1121015"/>
    <lineage>
        <taxon>Bacteria</taxon>
        <taxon>Pseudomonadati</taxon>
        <taxon>Pseudomonadota</taxon>
        <taxon>Gammaproteobacteria</taxon>
        <taxon>Lysobacterales</taxon>
        <taxon>Lysobacteraceae</taxon>
        <taxon>Arenimonas</taxon>
    </lineage>
</organism>
<feature type="transmembrane region" description="Helical" evidence="1">
    <location>
        <begin position="35"/>
        <end position="57"/>
    </location>
</feature>
<proteinExistence type="predicted"/>
<keyword evidence="1" id="KW-1133">Transmembrane helix</keyword>
<evidence type="ECO:0000313" key="3">
    <source>
        <dbReference type="Proteomes" id="UP000029385"/>
    </source>
</evidence>
<gene>
    <name evidence="2" type="ORF">N789_12990</name>
</gene>
<dbReference type="EMBL" id="AVCI01000009">
    <property type="protein sequence ID" value="KFN42549.1"/>
    <property type="molecule type" value="Genomic_DNA"/>
</dbReference>
<name>A0A091AV67_9GAMM</name>
<keyword evidence="1" id="KW-0472">Membrane</keyword>
<evidence type="ECO:0000313" key="2">
    <source>
        <dbReference type="EMBL" id="KFN42549.1"/>
    </source>
</evidence>
<dbReference type="STRING" id="1121015.GCA_000420545_02640"/>
<dbReference type="AlphaFoldDB" id="A0A091AV67"/>
<reference evidence="2 3" key="1">
    <citation type="submission" date="2013-09" db="EMBL/GenBank/DDBJ databases">
        <title>Genome sequencing of Arenimonas oryziterrae.</title>
        <authorList>
            <person name="Chen F."/>
            <person name="Wang G."/>
        </authorList>
    </citation>
    <scope>NUCLEOTIDE SEQUENCE [LARGE SCALE GENOMIC DNA]</scope>
    <source>
        <strain evidence="2 3">YC6267</strain>
    </source>
</reference>
<dbReference type="RefSeq" id="WP_022970245.1">
    <property type="nucleotide sequence ID" value="NZ_ATVD01000006.1"/>
</dbReference>
<keyword evidence="1" id="KW-0812">Transmembrane</keyword>
<comment type="caution">
    <text evidence="2">The sequence shown here is derived from an EMBL/GenBank/DDBJ whole genome shotgun (WGS) entry which is preliminary data.</text>
</comment>
<sequence>MRIQLAQPHDSQLQQRQGLHLQSPHWQQRQLGAEAWVSLPVWVAGAFFGEVFMMWVLERAADCRQD</sequence>